<name>A0ABW6CTL1_9CAUL</name>
<evidence type="ECO:0000313" key="5">
    <source>
        <dbReference type="EMBL" id="MFD3265041.1"/>
    </source>
</evidence>
<comment type="catalytic activity">
    <reaction evidence="1">
        <text>a beta-lactam + H2O = a substituted beta-amino acid</text>
        <dbReference type="Rhea" id="RHEA:20401"/>
        <dbReference type="ChEBI" id="CHEBI:15377"/>
        <dbReference type="ChEBI" id="CHEBI:35627"/>
        <dbReference type="ChEBI" id="CHEBI:140347"/>
        <dbReference type="EC" id="3.5.2.6"/>
    </reaction>
</comment>
<reference evidence="5 6" key="1">
    <citation type="submission" date="2022-09" db="EMBL/GenBank/DDBJ databases">
        <title>New species of Phenylobacterium.</title>
        <authorList>
            <person name="Mieszkin S."/>
        </authorList>
    </citation>
    <scope>NUCLEOTIDE SEQUENCE [LARGE SCALE GENOMIC DNA]</scope>
    <source>
        <strain evidence="5 6">HK31-G</strain>
    </source>
</reference>
<evidence type="ECO:0000256" key="3">
    <source>
        <dbReference type="ARBA" id="ARBA00012865"/>
    </source>
</evidence>
<keyword evidence="5" id="KW-0378">Hydrolase</keyword>
<keyword evidence="6" id="KW-1185">Reference proteome</keyword>
<dbReference type="Proteomes" id="UP001598130">
    <property type="component" value="Unassembled WGS sequence"/>
</dbReference>
<protein>
    <recommendedName>
        <fullName evidence="3">beta-lactamase</fullName>
        <ecNumber evidence="3">3.5.2.6</ecNumber>
    </recommendedName>
</protein>
<dbReference type="PANTHER" id="PTHR35333:SF3">
    <property type="entry name" value="BETA-LACTAMASE-TYPE TRANSPEPTIDASE FOLD CONTAINING PROTEIN"/>
    <property type="match status" value="1"/>
</dbReference>
<dbReference type="GO" id="GO:0016787">
    <property type="term" value="F:hydrolase activity"/>
    <property type="evidence" value="ECO:0007669"/>
    <property type="project" value="UniProtKB-KW"/>
</dbReference>
<sequence length="306" mass="31866">MANPDTSEIAAGFAAAGCDGALHVRDLATGAEFGFEADRPVVPASVFKVLVALEFYARAAEGEIDPAKQVDLRPAVVTPGPVGISNFQDPVRLSLRDLAAMMLTLSDNAATDLLIARVGLDAINARAVSCGCRETRIVSDLKAMLDTMAVELEFRNYAELLAAQSGRLGPAAHAGSTDPGRIAAVAALDPARGSRTTARDMTTLLAAVWNDTAALPPACATLRDVMGRQVTRRLEAAVPHGGALAAKSGALFGRVRNEVGVITWPDGARYAVAVFTQAHQPFVGAAVINAQMARAVKLGIEALWAG</sequence>
<gene>
    <name evidence="5" type="ORF">OCL97_13855</name>
</gene>
<dbReference type="EMBL" id="JAOTJD010000026">
    <property type="protein sequence ID" value="MFD3265041.1"/>
    <property type="molecule type" value="Genomic_DNA"/>
</dbReference>
<dbReference type="InterPro" id="IPR045155">
    <property type="entry name" value="Beta-lactam_cat"/>
</dbReference>
<comment type="similarity">
    <text evidence="2">Belongs to the class-A beta-lactamase family.</text>
</comment>
<evidence type="ECO:0000256" key="1">
    <source>
        <dbReference type="ARBA" id="ARBA00001526"/>
    </source>
</evidence>
<dbReference type="PANTHER" id="PTHR35333">
    <property type="entry name" value="BETA-LACTAMASE"/>
    <property type="match status" value="1"/>
</dbReference>
<evidence type="ECO:0000259" key="4">
    <source>
        <dbReference type="Pfam" id="PF13354"/>
    </source>
</evidence>
<dbReference type="Gene3D" id="3.40.710.10">
    <property type="entry name" value="DD-peptidase/beta-lactamase superfamily"/>
    <property type="match status" value="1"/>
</dbReference>
<organism evidence="5 6">
    <name type="scientific">Phenylobacterium ferrooxidans</name>
    <dbReference type="NCBI Taxonomy" id="2982689"/>
    <lineage>
        <taxon>Bacteria</taxon>
        <taxon>Pseudomonadati</taxon>
        <taxon>Pseudomonadota</taxon>
        <taxon>Alphaproteobacteria</taxon>
        <taxon>Caulobacterales</taxon>
        <taxon>Caulobacteraceae</taxon>
        <taxon>Phenylobacterium</taxon>
    </lineage>
</organism>
<dbReference type="InterPro" id="IPR012338">
    <property type="entry name" value="Beta-lactam/transpept-like"/>
</dbReference>
<evidence type="ECO:0000256" key="2">
    <source>
        <dbReference type="ARBA" id="ARBA00009009"/>
    </source>
</evidence>
<comment type="caution">
    <text evidence="5">The sequence shown here is derived from an EMBL/GenBank/DDBJ whole genome shotgun (WGS) entry which is preliminary data.</text>
</comment>
<evidence type="ECO:0000313" key="6">
    <source>
        <dbReference type="Proteomes" id="UP001598130"/>
    </source>
</evidence>
<proteinExistence type="inferred from homology"/>
<dbReference type="InterPro" id="IPR000871">
    <property type="entry name" value="Beta-lactam_class-A"/>
</dbReference>
<dbReference type="EC" id="3.5.2.6" evidence="3"/>
<feature type="domain" description="Beta-lactamase class A catalytic" evidence="4">
    <location>
        <begin position="22"/>
        <end position="276"/>
    </location>
</feature>
<dbReference type="SUPFAM" id="SSF56601">
    <property type="entry name" value="beta-lactamase/transpeptidase-like"/>
    <property type="match status" value="1"/>
</dbReference>
<accession>A0ABW6CTL1</accession>
<dbReference type="RefSeq" id="WP_377370546.1">
    <property type="nucleotide sequence ID" value="NZ_JAOTJD010000026.1"/>
</dbReference>
<dbReference type="Pfam" id="PF13354">
    <property type="entry name" value="Beta-lactamase2"/>
    <property type="match status" value="1"/>
</dbReference>